<evidence type="ECO:0000259" key="10">
    <source>
        <dbReference type="Pfam" id="PF03900"/>
    </source>
</evidence>
<accession>A0A532UPF6</accession>
<dbReference type="AlphaFoldDB" id="A0A532UPF6"/>
<dbReference type="Pfam" id="PF03900">
    <property type="entry name" value="Porphobil_deamC"/>
    <property type="match status" value="1"/>
</dbReference>
<dbReference type="Pfam" id="PF01379">
    <property type="entry name" value="Porphobil_deam"/>
    <property type="match status" value="1"/>
</dbReference>
<dbReference type="InterPro" id="IPR022417">
    <property type="entry name" value="Porphobilin_deaminase_N"/>
</dbReference>
<evidence type="ECO:0000313" key="12">
    <source>
        <dbReference type="Proteomes" id="UP000319619"/>
    </source>
</evidence>
<dbReference type="Proteomes" id="UP000319619">
    <property type="component" value="Unassembled WGS sequence"/>
</dbReference>
<comment type="caution">
    <text evidence="11">The sequence shown here is derived from an EMBL/GenBank/DDBJ whole genome shotgun (WGS) entry which is preliminary data.</text>
</comment>
<comment type="catalytic activity">
    <reaction evidence="7 8">
        <text>4 porphobilinogen + H2O = hydroxymethylbilane + 4 NH4(+)</text>
        <dbReference type="Rhea" id="RHEA:13185"/>
        <dbReference type="ChEBI" id="CHEBI:15377"/>
        <dbReference type="ChEBI" id="CHEBI:28938"/>
        <dbReference type="ChEBI" id="CHEBI:57845"/>
        <dbReference type="ChEBI" id="CHEBI:58126"/>
        <dbReference type="EC" id="2.5.1.61"/>
    </reaction>
</comment>
<gene>
    <name evidence="8" type="primary">hemC</name>
    <name evidence="11" type="ORF">CEE37_14670</name>
</gene>
<evidence type="ECO:0000259" key="9">
    <source>
        <dbReference type="Pfam" id="PF01379"/>
    </source>
</evidence>
<dbReference type="InterPro" id="IPR036803">
    <property type="entry name" value="Porphobilinogen_deaminase_C_sf"/>
</dbReference>
<dbReference type="PIRSF" id="PIRSF001438">
    <property type="entry name" value="4pyrrol_synth_OHMeBilane_synth"/>
    <property type="match status" value="1"/>
</dbReference>
<feature type="domain" description="Porphobilinogen deaminase C-terminal" evidence="10">
    <location>
        <begin position="231"/>
        <end position="299"/>
    </location>
</feature>
<dbReference type="SUPFAM" id="SSF54782">
    <property type="entry name" value="Porphobilinogen deaminase (hydroxymethylbilane synthase), C-terminal domain"/>
    <property type="match status" value="1"/>
</dbReference>
<dbReference type="GO" id="GO:0005737">
    <property type="term" value="C:cytoplasm"/>
    <property type="evidence" value="ECO:0007669"/>
    <property type="project" value="UniProtKB-UniRule"/>
</dbReference>
<feature type="domain" description="Porphobilinogen deaminase N-terminal" evidence="9">
    <location>
        <begin position="9"/>
        <end position="216"/>
    </location>
</feature>
<evidence type="ECO:0000256" key="4">
    <source>
        <dbReference type="ARBA" id="ARBA00011245"/>
    </source>
</evidence>
<comment type="cofactor">
    <cofactor evidence="8">
        <name>dipyrromethane</name>
        <dbReference type="ChEBI" id="CHEBI:60342"/>
    </cofactor>
    <text evidence="8">Binds 1 dipyrromethane group covalently.</text>
</comment>
<dbReference type="Gene3D" id="3.40.190.10">
    <property type="entry name" value="Periplasmic binding protein-like II"/>
    <property type="match status" value="2"/>
</dbReference>
<feature type="modified residue" description="S-(dipyrrolylmethanemethyl)cysteine" evidence="8">
    <location>
        <position position="245"/>
    </location>
</feature>
<name>A0A532UPF6_UNCL8</name>
<dbReference type="FunFam" id="3.40.190.10:FF:000005">
    <property type="entry name" value="Porphobilinogen deaminase"/>
    <property type="match status" value="1"/>
</dbReference>
<comment type="similarity">
    <text evidence="3 8">Belongs to the HMBS family.</text>
</comment>
<keyword evidence="6 8" id="KW-0627">Porphyrin biosynthesis</keyword>
<dbReference type="GO" id="GO:0006782">
    <property type="term" value="P:protoporphyrinogen IX biosynthetic process"/>
    <property type="evidence" value="ECO:0007669"/>
    <property type="project" value="UniProtKB-UniRule"/>
</dbReference>
<evidence type="ECO:0000256" key="3">
    <source>
        <dbReference type="ARBA" id="ARBA00005638"/>
    </source>
</evidence>
<comment type="miscellaneous">
    <text evidence="8">The porphobilinogen subunits are added to the dipyrromethane group.</text>
</comment>
<evidence type="ECO:0000313" key="11">
    <source>
        <dbReference type="EMBL" id="TKJ36826.1"/>
    </source>
</evidence>
<evidence type="ECO:0000256" key="2">
    <source>
        <dbReference type="ARBA" id="ARBA00004735"/>
    </source>
</evidence>
<dbReference type="GO" id="GO:0004418">
    <property type="term" value="F:hydroxymethylbilane synthase activity"/>
    <property type="evidence" value="ECO:0007669"/>
    <property type="project" value="UniProtKB-UniRule"/>
</dbReference>
<evidence type="ECO:0000256" key="7">
    <source>
        <dbReference type="ARBA" id="ARBA00048169"/>
    </source>
</evidence>
<organism evidence="11 12">
    <name type="scientific">candidate division LCP-89 bacterium B3_LCP</name>
    <dbReference type="NCBI Taxonomy" id="2012998"/>
    <lineage>
        <taxon>Bacteria</taxon>
        <taxon>Pseudomonadati</taxon>
        <taxon>Bacteria division LCP-89</taxon>
    </lineage>
</organism>
<dbReference type="EMBL" id="NJBN01000015">
    <property type="protein sequence ID" value="TKJ36826.1"/>
    <property type="molecule type" value="Genomic_DNA"/>
</dbReference>
<dbReference type="PANTHER" id="PTHR11557">
    <property type="entry name" value="PORPHOBILINOGEN DEAMINASE"/>
    <property type="match status" value="1"/>
</dbReference>
<dbReference type="Gene3D" id="3.30.160.40">
    <property type="entry name" value="Porphobilinogen deaminase, C-terminal domain"/>
    <property type="match status" value="1"/>
</dbReference>
<dbReference type="NCBIfam" id="TIGR00212">
    <property type="entry name" value="hemC"/>
    <property type="match status" value="1"/>
</dbReference>
<dbReference type="InterPro" id="IPR000860">
    <property type="entry name" value="HemC"/>
</dbReference>
<dbReference type="PANTHER" id="PTHR11557:SF0">
    <property type="entry name" value="PORPHOBILINOGEN DEAMINASE"/>
    <property type="match status" value="1"/>
</dbReference>
<keyword evidence="5 8" id="KW-0808">Transferase</keyword>
<comment type="function">
    <text evidence="1 8">Tetrapolymerization of the monopyrrole PBG into the hydroxymethylbilane pre-uroporphyrinogen in several discrete steps.</text>
</comment>
<comment type="pathway">
    <text evidence="2">Porphyrin-containing compound metabolism; protoporphyrin-IX biosynthesis; coproporphyrinogen-III from 5-aminolevulinate: step 2/4.</text>
</comment>
<dbReference type="InterPro" id="IPR022418">
    <property type="entry name" value="Porphobilinogen_deaminase_C"/>
</dbReference>
<dbReference type="EC" id="2.5.1.61" evidence="8"/>
<comment type="subunit">
    <text evidence="4 8">Monomer.</text>
</comment>
<evidence type="ECO:0000256" key="8">
    <source>
        <dbReference type="HAMAP-Rule" id="MF_00260"/>
    </source>
</evidence>
<protein>
    <recommendedName>
        <fullName evidence="8">Porphobilinogen deaminase</fullName>
        <shortName evidence="8">PBG</shortName>
        <ecNumber evidence="8">2.5.1.61</ecNumber>
    </recommendedName>
    <alternativeName>
        <fullName evidence="8">Hydroxymethylbilane synthase</fullName>
        <shortName evidence="8">HMBS</shortName>
    </alternativeName>
    <alternativeName>
        <fullName evidence="8">Pre-uroporphyrinogen synthase</fullName>
    </alternativeName>
</protein>
<evidence type="ECO:0000256" key="5">
    <source>
        <dbReference type="ARBA" id="ARBA00022679"/>
    </source>
</evidence>
<reference evidence="11 12" key="1">
    <citation type="submission" date="2017-06" db="EMBL/GenBank/DDBJ databases">
        <title>Novel microbial phyla capable of carbon fixation and sulfur reduction in deep-sea sediments.</title>
        <authorList>
            <person name="Huang J."/>
            <person name="Baker B."/>
            <person name="Wang Y."/>
        </authorList>
    </citation>
    <scope>NUCLEOTIDE SEQUENCE [LARGE SCALE GENOMIC DNA]</scope>
    <source>
        <strain evidence="11">B3_LCP</strain>
    </source>
</reference>
<dbReference type="PRINTS" id="PR00151">
    <property type="entry name" value="PORPHBDMNASE"/>
</dbReference>
<evidence type="ECO:0000256" key="1">
    <source>
        <dbReference type="ARBA" id="ARBA00002869"/>
    </source>
</evidence>
<dbReference type="HAMAP" id="MF_00260">
    <property type="entry name" value="Porphobil_deam"/>
    <property type="match status" value="1"/>
</dbReference>
<sequence>MADGQPLLVKVGARGSKLSLAQAGAVLEKLKAVSPEVQFELFPIKTQGDHDRQTPLAGFEGRGVFIKELESALSDGRIDIAVHSAKDMPSVLDEAYCIAAVPERAPVEDVLISKDNIELGSLPPGTKLATGSPRRRALVKMMAPAAEFVDVRGNIDTRLRKLHEGEFDAIILARAGLLRLGLEDHITQVLSPYEFIPASGQGALALEVRKDDNNIMEIARKIDSRMDHTALNAERVLLSTLQAGCSLPIGGWARWEDSSLKMDAVVLDIEGRNAIRSSGEVKSADDAEILGRRIAKNLISQGAKDLLRDGK</sequence>
<evidence type="ECO:0000256" key="6">
    <source>
        <dbReference type="ARBA" id="ARBA00023244"/>
    </source>
</evidence>
<proteinExistence type="inferred from homology"/>
<dbReference type="SUPFAM" id="SSF53850">
    <property type="entry name" value="Periplasmic binding protein-like II"/>
    <property type="match status" value="1"/>
</dbReference>